<sequence length="75" mass="7997">MGVMHNAGSNDFEPCVGAARVSLPTVARAGQSSNVDDDGRQVVMVLPGRGRGRGREGELPSQMLHRRVVFSAAFM</sequence>
<keyword evidence="2" id="KW-1185">Reference proteome</keyword>
<reference evidence="1 2" key="1">
    <citation type="submission" date="2019-05" db="EMBL/GenBank/DDBJ databases">
        <title>Another draft genome of Portunus trituberculatus and its Hox gene families provides insights of decapod evolution.</title>
        <authorList>
            <person name="Jeong J.-H."/>
            <person name="Song I."/>
            <person name="Kim S."/>
            <person name="Choi T."/>
            <person name="Kim D."/>
            <person name="Ryu S."/>
            <person name="Kim W."/>
        </authorList>
    </citation>
    <scope>NUCLEOTIDE SEQUENCE [LARGE SCALE GENOMIC DNA]</scope>
    <source>
        <tissue evidence="1">Muscle</tissue>
    </source>
</reference>
<dbReference type="AlphaFoldDB" id="A0A5B7KIZ8"/>
<evidence type="ECO:0000313" key="2">
    <source>
        <dbReference type="Proteomes" id="UP000324222"/>
    </source>
</evidence>
<dbReference type="OrthoDB" id="10251242at2759"/>
<accession>A0A5B7KIZ8</accession>
<evidence type="ECO:0000313" key="1">
    <source>
        <dbReference type="EMBL" id="MPD05278.1"/>
    </source>
</evidence>
<protein>
    <submittedName>
        <fullName evidence="1">Uncharacterized protein</fullName>
    </submittedName>
</protein>
<gene>
    <name evidence="1" type="ORF">E2C01_101011</name>
</gene>
<proteinExistence type="predicted"/>
<dbReference type="EMBL" id="VSRR010145243">
    <property type="protein sequence ID" value="MPD05278.1"/>
    <property type="molecule type" value="Genomic_DNA"/>
</dbReference>
<name>A0A5B7KIZ8_PORTR</name>
<organism evidence="1 2">
    <name type="scientific">Portunus trituberculatus</name>
    <name type="common">Swimming crab</name>
    <name type="synonym">Neptunus trituberculatus</name>
    <dbReference type="NCBI Taxonomy" id="210409"/>
    <lineage>
        <taxon>Eukaryota</taxon>
        <taxon>Metazoa</taxon>
        <taxon>Ecdysozoa</taxon>
        <taxon>Arthropoda</taxon>
        <taxon>Crustacea</taxon>
        <taxon>Multicrustacea</taxon>
        <taxon>Malacostraca</taxon>
        <taxon>Eumalacostraca</taxon>
        <taxon>Eucarida</taxon>
        <taxon>Decapoda</taxon>
        <taxon>Pleocyemata</taxon>
        <taxon>Brachyura</taxon>
        <taxon>Eubrachyura</taxon>
        <taxon>Portunoidea</taxon>
        <taxon>Portunidae</taxon>
        <taxon>Portuninae</taxon>
        <taxon>Portunus</taxon>
    </lineage>
</organism>
<comment type="caution">
    <text evidence="1">The sequence shown here is derived from an EMBL/GenBank/DDBJ whole genome shotgun (WGS) entry which is preliminary data.</text>
</comment>
<dbReference type="Proteomes" id="UP000324222">
    <property type="component" value="Unassembled WGS sequence"/>
</dbReference>